<sequence>MREFRAGGPDRLSHCATARGATRGRTSHDCDVDGQRERAAYILWMPKEVAFEARRFARRAWESFNRLISCKRMSRRMKIAMRAPRKARRRKLKRAAVLSHRGP</sequence>
<dbReference type="EMBL" id="QXCT01000002">
    <property type="protein sequence ID" value="MDW9254320.1"/>
    <property type="molecule type" value="Genomic_DNA"/>
</dbReference>
<feature type="compositionally biased region" description="Basic residues" evidence="1">
    <location>
        <begin position="80"/>
        <end position="94"/>
    </location>
</feature>
<protein>
    <submittedName>
        <fullName evidence="2">Uncharacterized protein</fullName>
    </submittedName>
</protein>
<gene>
    <name evidence="2" type="ORF">C7S16_1672</name>
</gene>
<comment type="caution">
    <text evidence="2">The sequence shown here is derived from an EMBL/GenBank/DDBJ whole genome shotgun (WGS) entry which is preliminary data.</text>
</comment>
<dbReference type="AlphaFoldDB" id="A0AAW9CTP6"/>
<evidence type="ECO:0000313" key="2">
    <source>
        <dbReference type="EMBL" id="MDW9254320.1"/>
    </source>
</evidence>
<feature type="region of interest" description="Disordered" evidence="1">
    <location>
        <begin position="80"/>
        <end position="103"/>
    </location>
</feature>
<reference evidence="2" key="1">
    <citation type="submission" date="2018-08" db="EMBL/GenBank/DDBJ databases">
        <title>Identification of Burkholderia cepacia strains that express a Burkholderia pseudomallei-like capsular polysaccharide.</title>
        <authorList>
            <person name="Burtnick M.N."/>
            <person name="Vongsouvath M."/>
            <person name="Newton P."/>
            <person name="Wuthiekanun V."/>
            <person name="Limmathurotsakul D."/>
            <person name="Brett P.J."/>
            <person name="Chantratita N."/>
            <person name="Dance D.A."/>
        </authorList>
    </citation>
    <scope>NUCLEOTIDE SEQUENCE</scope>
    <source>
        <strain evidence="2">SBXCC001</strain>
    </source>
</reference>
<name>A0AAW9CTP6_BURTH</name>
<proteinExistence type="predicted"/>
<dbReference type="Proteomes" id="UP001272137">
    <property type="component" value="Unassembled WGS sequence"/>
</dbReference>
<organism evidence="2 3">
    <name type="scientific">Burkholderia thailandensis</name>
    <dbReference type="NCBI Taxonomy" id="57975"/>
    <lineage>
        <taxon>Bacteria</taxon>
        <taxon>Pseudomonadati</taxon>
        <taxon>Pseudomonadota</taxon>
        <taxon>Betaproteobacteria</taxon>
        <taxon>Burkholderiales</taxon>
        <taxon>Burkholderiaceae</taxon>
        <taxon>Burkholderia</taxon>
        <taxon>pseudomallei group</taxon>
    </lineage>
</organism>
<evidence type="ECO:0000313" key="3">
    <source>
        <dbReference type="Proteomes" id="UP001272137"/>
    </source>
</evidence>
<evidence type="ECO:0000256" key="1">
    <source>
        <dbReference type="SAM" id="MobiDB-lite"/>
    </source>
</evidence>
<accession>A0AAW9CTP6</accession>